<evidence type="ECO:0000313" key="2">
    <source>
        <dbReference type="EMBL" id="AKB30069.1"/>
    </source>
</evidence>
<sequence length="102" mass="11505">MDIKRALDIGVGPGSLTVPLAGRIVHVIAVEPAEGMMEVLKQNIETYGMENIDWVYKDREAIDIEDDIFPLYDIVFASYSPGMKDIRASIQKMVDYSAWVRI</sequence>
<keyword evidence="2" id="KW-0808">Transferase</keyword>
<dbReference type="EC" id="2.1.1.-" evidence="2"/>
<dbReference type="AlphaFoldDB" id="A0A0E3P802"/>
<dbReference type="InterPro" id="IPR029063">
    <property type="entry name" value="SAM-dependent_MTases_sf"/>
</dbReference>
<dbReference type="HOGENOM" id="CLU_2271094_0_0_2"/>
<keyword evidence="3" id="KW-1185">Reference proteome</keyword>
<reference evidence="2 3" key="1">
    <citation type="submission" date="2014-07" db="EMBL/GenBank/DDBJ databases">
        <title>Methanogenic archaea and the global carbon cycle.</title>
        <authorList>
            <person name="Henriksen J.R."/>
            <person name="Luke J."/>
            <person name="Reinhart S."/>
            <person name="Benedict M.N."/>
            <person name="Youngblut N.D."/>
            <person name="Metcalf M.E."/>
            <person name="Whitaker R.J."/>
            <person name="Metcalf W.W."/>
        </authorList>
    </citation>
    <scope>NUCLEOTIDE SEQUENCE [LARGE SCALE GENOMIC DNA]</scope>
    <source>
        <strain evidence="2 3">T4/M</strain>
    </source>
</reference>
<name>A0A0E3P802_9EURY</name>
<dbReference type="GeneID" id="69042936"/>
<dbReference type="EMBL" id="CP009506">
    <property type="protein sequence ID" value="AKB30069.1"/>
    <property type="molecule type" value="Genomic_DNA"/>
</dbReference>
<dbReference type="Pfam" id="PF13649">
    <property type="entry name" value="Methyltransf_25"/>
    <property type="match status" value="1"/>
</dbReference>
<dbReference type="GO" id="GO:0008168">
    <property type="term" value="F:methyltransferase activity"/>
    <property type="evidence" value="ECO:0007669"/>
    <property type="project" value="UniProtKB-KW"/>
</dbReference>
<accession>A0A0E3P802</accession>
<dbReference type="Gene3D" id="3.40.50.150">
    <property type="entry name" value="Vaccinia Virus protein VP39"/>
    <property type="match status" value="1"/>
</dbReference>
<keyword evidence="2" id="KW-0489">Methyltransferase</keyword>
<feature type="domain" description="Methyltransferase" evidence="1">
    <location>
        <begin position="7"/>
        <end position="93"/>
    </location>
</feature>
<organism evidence="2 3">
    <name type="scientific">Methanosarcina siciliae T4/M</name>
    <dbReference type="NCBI Taxonomy" id="1434120"/>
    <lineage>
        <taxon>Archaea</taxon>
        <taxon>Methanobacteriati</taxon>
        <taxon>Methanobacteriota</taxon>
        <taxon>Stenosarchaea group</taxon>
        <taxon>Methanomicrobia</taxon>
        <taxon>Methanosarcinales</taxon>
        <taxon>Methanosarcinaceae</taxon>
        <taxon>Methanosarcina</taxon>
    </lineage>
</organism>
<gene>
    <name evidence="2" type="ORF">MSSIT_3350</name>
</gene>
<dbReference type="CDD" id="cd02440">
    <property type="entry name" value="AdoMet_MTases"/>
    <property type="match status" value="1"/>
</dbReference>
<dbReference type="Proteomes" id="UP000033111">
    <property type="component" value="Chromosome"/>
</dbReference>
<proteinExistence type="predicted"/>
<evidence type="ECO:0000259" key="1">
    <source>
        <dbReference type="Pfam" id="PF13649"/>
    </source>
</evidence>
<dbReference type="RefSeq" id="WP_052721711.1">
    <property type="nucleotide sequence ID" value="NZ_CP009506.1"/>
</dbReference>
<dbReference type="PATRIC" id="fig|1434120.4.peg.4341"/>
<dbReference type="GO" id="GO:0032259">
    <property type="term" value="P:methylation"/>
    <property type="evidence" value="ECO:0007669"/>
    <property type="project" value="UniProtKB-KW"/>
</dbReference>
<dbReference type="SUPFAM" id="SSF53335">
    <property type="entry name" value="S-adenosyl-L-methionine-dependent methyltransferases"/>
    <property type="match status" value="1"/>
</dbReference>
<dbReference type="InterPro" id="IPR041698">
    <property type="entry name" value="Methyltransf_25"/>
</dbReference>
<evidence type="ECO:0000313" key="3">
    <source>
        <dbReference type="Proteomes" id="UP000033111"/>
    </source>
</evidence>
<dbReference type="KEGG" id="msw:MSSIT_3350"/>
<protein>
    <submittedName>
        <fullName evidence="2">Methyltransferase</fullName>
        <ecNumber evidence="2">2.1.1.-</ecNumber>
    </submittedName>
</protein>